<evidence type="ECO:0000256" key="1">
    <source>
        <dbReference type="ARBA" id="ARBA00004329"/>
    </source>
</evidence>
<dbReference type="GO" id="GO:0015031">
    <property type="term" value="P:protein transport"/>
    <property type="evidence" value="ECO:0007669"/>
    <property type="project" value="UniProtKB-KW"/>
</dbReference>
<dbReference type="Proteomes" id="UP000008066">
    <property type="component" value="Unassembled WGS sequence"/>
</dbReference>
<proteinExistence type="inferred from homology"/>
<dbReference type="AlphaFoldDB" id="G0S157"/>
<dbReference type="PANTHER" id="PTHR40012">
    <property type="entry name" value="AUTOPHAGY-RELATED PROTEIN 29"/>
    <property type="match status" value="1"/>
</dbReference>
<evidence type="ECO:0000256" key="6">
    <source>
        <dbReference type="ARBA" id="ARBA00023006"/>
    </source>
</evidence>
<dbReference type="STRING" id="759272.G0S157"/>
<dbReference type="PANTHER" id="PTHR40012:SF1">
    <property type="entry name" value="AUTOPHAGY-RELATED PROTEIN 29"/>
    <property type="match status" value="1"/>
</dbReference>
<dbReference type="EMBL" id="GL988039">
    <property type="protein sequence ID" value="EGS22767.1"/>
    <property type="molecule type" value="Genomic_DNA"/>
</dbReference>
<dbReference type="GeneID" id="18255280"/>
<feature type="region of interest" description="Disordered" evidence="8">
    <location>
        <begin position="1"/>
        <end position="50"/>
    </location>
</feature>
<evidence type="ECO:0000256" key="8">
    <source>
        <dbReference type="SAM" id="MobiDB-lite"/>
    </source>
</evidence>
<evidence type="ECO:0000256" key="4">
    <source>
        <dbReference type="ARBA" id="ARBA00022448"/>
    </source>
</evidence>
<feature type="region of interest" description="Disordered" evidence="8">
    <location>
        <begin position="72"/>
        <end position="95"/>
    </location>
</feature>
<name>G0S157_CHATD</name>
<feature type="compositionally biased region" description="Polar residues" evidence="8">
    <location>
        <begin position="251"/>
        <end position="265"/>
    </location>
</feature>
<dbReference type="FunFam" id="1.10.10.2570:FF:000001">
    <property type="entry name" value="Autophagy-related protein 29"/>
    <property type="match status" value="1"/>
</dbReference>
<dbReference type="KEGG" id="cthr:CTHT_0012420"/>
<dbReference type="InterPro" id="IPR040666">
    <property type="entry name" value="Atg29_N"/>
</dbReference>
<feature type="compositionally biased region" description="Polar residues" evidence="8">
    <location>
        <begin position="292"/>
        <end position="301"/>
    </location>
</feature>
<keyword evidence="6" id="KW-0072">Autophagy</keyword>
<evidence type="ECO:0000256" key="5">
    <source>
        <dbReference type="ARBA" id="ARBA00022927"/>
    </source>
</evidence>
<dbReference type="GO" id="GO:0000407">
    <property type="term" value="C:phagophore assembly site"/>
    <property type="evidence" value="ECO:0007669"/>
    <property type="project" value="UniProtKB-SubCell"/>
</dbReference>
<sequence>MSPFGVLTDDGDAMRRDFSLQPSDKASRLRQSMGRRDPLTPGTVRHPQLHNCNIQTTSSLILIQLYSTDPWQRKDNPGMDRQRKPEQAADDKREPKYHVYVRLPFKRGNFVEPGPIDWDERKSETLWAIISDSSHADIDWTRLATQFDVSVDFLLQMANYLTERHTSQLRAQMMRAAAIRGSNAPSPVPGAEPTTTASKRRTSSGAGRASSASAFRKETATPQLRAADVHESSSSGTPGPGGIKGALPSRPGTSRHSSDSTNTAVPPQPQLSARPGTATRLNDPQRRRPTYLSGQQYQQPVMQEEEPERPASPQASDDSDDSTSSSSAVQSRIIRRPPRFGSKGNGDDDDDDEPAFLPYNPHPQAQPHLDSSHATGSSSSTHDLGATLRGDMRGLMEAGRADTNQSQTSDSSIGSAAVMVQRTGTTGGAVAAGGTGTAGTRRIPSAFGQQGTISPRRTMELSGRGPGPSKRKGASRGGSDGTPSMGSSFSDLDDASVTQSALEEALASRMQDGTIGSRMSVIGGTLGHLRSRYLPKSNR</sequence>
<dbReference type="InterPro" id="IPR039113">
    <property type="entry name" value="ATG29"/>
</dbReference>
<feature type="compositionally biased region" description="Low complexity" evidence="8">
    <location>
        <begin position="372"/>
        <end position="382"/>
    </location>
</feature>
<dbReference type="HOGENOM" id="CLU_027589_1_0_1"/>
<feature type="compositionally biased region" description="Gly residues" evidence="8">
    <location>
        <begin position="425"/>
        <end position="437"/>
    </location>
</feature>
<evidence type="ECO:0000313" key="11">
    <source>
        <dbReference type="Proteomes" id="UP000008066"/>
    </source>
</evidence>
<dbReference type="InterPro" id="IPR039362">
    <property type="entry name" value="ATG29_sf"/>
</dbReference>
<feature type="compositionally biased region" description="Polar residues" evidence="8">
    <location>
        <begin position="402"/>
        <end position="414"/>
    </location>
</feature>
<dbReference type="RefSeq" id="XP_006691759.1">
    <property type="nucleotide sequence ID" value="XM_006691696.1"/>
</dbReference>
<keyword evidence="4" id="KW-0813">Transport</keyword>
<dbReference type="OMA" id="WNASKDQ"/>
<evidence type="ECO:0000259" key="9">
    <source>
        <dbReference type="Pfam" id="PF18388"/>
    </source>
</evidence>
<feature type="domain" description="Atg29 N-terminal" evidence="9">
    <location>
        <begin position="97"/>
        <end position="149"/>
    </location>
</feature>
<feature type="compositionally biased region" description="Low complexity" evidence="8">
    <location>
        <begin position="203"/>
        <end position="214"/>
    </location>
</feature>
<dbReference type="Gene3D" id="1.10.10.2570">
    <property type="match status" value="1"/>
</dbReference>
<dbReference type="eggNOG" id="ENOG502S3V4">
    <property type="taxonomic scope" value="Eukaryota"/>
</dbReference>
<evidence type="ECO:0000256" key="3">
    <source>
        <dbReference type="ARBA" id="ARBA00013784"/>
    </source>
</evidence>
<comment type="function">
    <text evidence="7">Plays a role in autophagy. Functions at the preautophagosomal structure (PAS) in order to form normal autophagosomes under starvation conditions. Also plays a role in mitophagy and regulation of filamentous growth.</text>
</comment>
<feature type="region of interest" description="Disordered" evidence="8">
    <location>
        <begin position="180"/>
        <end position="525"/>
    </location>
</feature>
<organism evidence="11">
    <name type="scientific">Chaetomium thermophilum (strain DSM 1495 / CBS 144.50 / IMI 039719)</name>
    <name type="common">Thermochaetoides thermophila</name>
    <dbReference type="NCBI Taxonomy" id="759272"/>
    <lineage>
        <taxon>Eukaryota</taxon>
        <taxon>Fungi</taxon>
        <taxon>Dikarya</taxon>
        <taxon>Ascomycota</taxon>
        <taxon>Pezizomycotina</taxon>
        <taxon>Sordariomycetes</taxon>
        <taxon>Sordariomycetidae</taxon>
        <taxon>Sordariales</taxon>
        <taxon>Chaetomiaceae</taxon>
        <taxon>Thermochaetoides</taxon>
    </lineage>
</organism>
<reference evidence="10 11" key="1">
    <citation type="journal article" date="2011" name="Cell">
        <title>Insight into structure and assembly of the nuclear pore complex by utilizing the genome of a eukaryotic thermophile.</title>
        <authorList>
            <person name="Amlacher S."/>
            <person name="Sarges P."/>
            <person name="Flemming D."/>
            <person name="van Noort V."/>
            <person name="Kunze R."/>
            <person name="Devos D.P."/>
            <person name="Arumugam M."/>
            <person name="Bork P."/>
            <person name="Hurt E."/>
        </authorList>
    </citation>
    <scope>NUCLEOTIDE SEQUENCE [LARGE SCALE GENOMIC DNA]</scope>
    <source>
        <strain evidence="11">DSM 1495 / CBS 144.50 / IMI 039719</strain>
    </source>
</reference>
<gene>
    <name evidence="10" type="ORF">CTHT_0012420</name>
</gene>
<protein>
    <recommendedName>
        <fullName evidence="3">Autophagy-related protein 29</fullName>
    </recommendedName>
</protein>
<feature type="compositionally biased region" description="Polar residues" evidence="8">
    <location>
        <begin position="481"/>
        <end position="501"/>
    </location>
</feature>
<dbReference type="Pfam" id="PF18388">
    <property type="entry name" value="ATG29_N"/>
    <property type="match status" value="1"/>
</dbReference>
<keyword evidence="5" id="KW-0653">Protein transport</keyword>
<dbReference type="GO" id="GO:0000045">
    <property type="term" value="P:autophagosome assembly"/>
    <property type="evidence" value="ECO:0007669"/>
    <property type="project" value="InterPro"/>
</dbReference>
<evidence type="ECO:0000256" key="7">
    <source>
        <dbReference type="ARBA" id="ARBA00060351"/>
    </source>
</evidence>
<comment type="similarity">
    <text evidence="2">Belongs to the ATG29 family.</text>
</comment>
<keyword evidence="11" id="KW-1185">Reference proteome</keyword>
<evidence type="ECO:0000256" key="2">
    <source>
        <dbReference type="ARBA" id="ARBA00010082"/>
    </source>
</evidence>
<evidence type="ECO:0000313" key="10">
    <source>
        <dbReference type="EMBL" id="EGS22767.1"/>
    </source>
</evidence>
<dbReference type="OrthoDB" id="4585351at2759"/>
<comment type="subcellular location">
    <subcellularLocation>
        <location evidence="1">Preautophagosomal structure</location>
    </subcellularLocation>
</comment>
<accession>G0S157</accession>